<feature type="chain" id="PRO_5012782477" evidence="1">
    <location>
        <begin position="21"/>
        <end position="194"/>
    </location>
</feature>
<dbReference type="AlphaFoldDB" id="A0A232EV53"/>
<protein>
    <submittedName>
        <fullName evidence="2">Uncharacterized protein</fullName>
    </submittedName>
</protein>
<gene>
    <name evidence="2" type="ORF">TSAR_011366</name>
</gene>
<evidence type="ECO:0000256" key="1">
    <source>
        <dbReference type="SAM" id="SignalP"/>
    </source>
</evidence>
<dbReference type="Proteomes" id="UP000215335">
    <property type="component" value="Unassembled WGS sequence"/>
</dbReference>
<organism evidence="2 3">
    <name type="scientific">Trichomalopsis sarcophagae</name>
    <dbReference type="NCBI Taxonomy" id="543379"/>
    <lineage>
        <taxon>Eukaryota</taxon>
        <taxon>Metazoa</taxon>
        <taxon>Ecdysozoa</taxon>
        <taxon>Arthropoda</taxon>
        <taxon>Hexapoda</taxon>
        <taxon>Insecta</taxon>
        <taxon>Pterygota</taxon>
        <taxon>Neoptera</taxon>
        <taxon>Endopterygota</taxon>
        <taxon>Hymenoptera</taxon>
        <taxon>Apocrita</taxon>
        <taxon>Proctotrupomorpha</taxon>
        <taxon>Chalcidoidea</taxon>
        <taxon>Pteromalidae</taxon>
        <taxon>Pteromalinae</taxon>
        <taxon>Trichomalopsis</taxon>
    </lineage>
</organism>
<dbReference type="STRING" id="543379.A0A232EV53"/>
<evidence type="ECO:0000313" key="2">
    <source>
        <dbReference type="EMBL" id="OXU22223.1"/>
    </source>
</evidence>
<reference evidence="2 3" key="1">
    <citation type="journal article" date="2017" name="Curr. Biol.">
        <title>The Evolution of Venom by Co-option of Single-Copy Genes.</title>
        <authorList>
            <person name="Martinson E.O."/>
            <person name="Mrinalini"/>
            <person name="Kelkar Y.D."/>
            <person name="Chang C.H."/>
            <person name="Werren J.H."/>
        </authorList>
    </citation>
    <scope>NUCLEOTIDE SEQUENCE [LARGE SCALE GENOMIC DNA]</scope>
    <source>
        <strain evidence="2 3">Alberta</strain>
        <tissue evidence="2">Whole body</tissue>
    </source>
</reference>
<keyword evidence="1" id="KW-0732">Signal</keyword>
<feature type="signal peptide" evidence="1">
    <location>
        <begin position="1"/>
        <end position="20"/>
    </location>
</feature>
<keyword evidence="3" id="KW-1185">Reference proteome</keyword>
<sequence>MHLLLAAVLLLSLLGEKVQSGARNSEMASILHRPIRAISYPSNSNMGIFVAIAVPLEDPVNSVSLSYFFEASYGLPDNSSYYLLPAGIERSRRKRGIDRATVYALLQSRLQSSAGFPGHECLLRSICEASEYPLEHNGLLGDVFRVVFTPSSSRPEDHLPDGIVEAELKGRNATCQDYHAGCPIGLFDLIGVLQ</sequence>
<dbReference type="InterPro" id="IPR006631">
    <property type="entry name" value="DM4_12"/>
</dbReference>
<evidence type="ECO:0000313" key="3">
    <source>
        <dbReference type="Proteomes" id="UP000215335"/>
    </source>
</evidence>
<dbReference type="SMART" id="SM00718">
    <property type="entry name" value="DM4_12"/>
    <property type="match status" value="1"/>
</dbReference>
<dbReference type="OrthoDB" id="6340174at2759"/>
<dbReference type="Pfam" id="PF07841">
    <property type="entry name" value="DM4_12"/>
    <property type="match status" value="1"/>
</dbReference>
<dbReference type="PANTHER" id="PTHR21398:SF22">
    <property type="entry name" value="IP12060P-RELATED"/>
    <property type="match status" value="1"/>
</dbReference>
<accession>A0A232EV53</accession>
<comment type="caution">
    <text evidence="2">The sequence shown here is derived from an EMBL/GenBank/DDBJ whole genome shotgun (WGS) entry which is preliminary data.</text>
</comment>
<name>A0A232EV53_9HYME</name>
<proteinExistence type="predicted"/>
<dbReference type="EMBL" id="NNAY01002055">
    <property type="protein sequence ID" value="OXU22223.1"/>
    <property type="molecule type" value="Genomic_DNA"/>
</dbReference>
<dbReference type="PANTHER" id="PTHR21398">
    <property type="entry name" value="AGAP007094-PA"/>
    <property type="match status" value="1"/>
</dbReference>